<evidence type="ECO:0000313" key="1">
    <source>
        <dbReference type="EMBL" id="SVC50729.1"/>
    </source>
</evidence>
<gene>
    <name evidence="1" type="ORF">METZ01_LOCUS303583</name>
</gene>
<dbReference type="AlphaFoldDB" id="A0A382MPJ3"/>
<sequence length="187" mass="19720">MYSHLLVPLDGGDLAQGALHPSATMARSFDATLILVGSEATLAALDVDTVHAPDVVAVRTEVDLPSSLERVGDNLPEPLAVYAGGEWQPYADAWSGDLLIFGPSSTPHDYVVGGTMLIDRRFADGDIDTRASSSIVLGFGYATADDLPSAVPEYDGQVVIPVRSEIDVVNGLVARWAGPVFLRAEDA</sequence>
<protein>
    <submittedName>
        <fullName evidence="1">Uncharacterized protein</fullName>
    </submittedName>
</protein>
<dbReference type="SUPFAM" id="SSF52402">
    <property type="entry name" value="Adenine nucleotide alpha hydrolases-like"/>
    <property type="match status" value="1"/>
</dbReference>
<organism evidence="1">
    <name type="scientific">marine metagenome</name>
    <dbReference type="NCBI Taxonomy" id="408172"/>
    <lineage>
        <taxon>unclassified sequences</taxon>
        <taxon>metagenomes</taxon>
        <taxon>ecological metagenomes</taxon>
    </lineage>
</organism>
<proteinExistence type="predicted"/>
<reference evidence="1" key="1">
    <citation type="submission" date="2018-05" db="EMBL/GenBank/DDBJ databases">
        <authorList>
            <person name="Lanie J.A."/>
            <person name="Ng W.-L."/>
            <person name="Kazmierczak K.M."/>
            <person name="Andrzejewski T.M."/>
            <person name="Davidsen T.M."/>
            <person name="Wayne K.J."/>
            <person name="Tettelin H."/>
            <person name="Glass J.I."/>
            <person name="Rusch D."/>
            <person name="Podicherti R."/>
            <person name="Tsui H.-C.T."/>
            <person name="Winkler M.E."/>
        </authorList>
    </citation>
    <scope>NUCLEOTIDE SEQUENCE</scope>
</reference>
<accession>A0A382MPJ3</accession>
<dbReference type="EMBL" id="UINC01095004">
    <property type="protein sequence ID" value="SVC50729.1"/>
    <property type="molecule type" value="Genomic_DNA"/>
</dbReference>
<name>A0A382MPJ3_9ZZZZ</name>